<dbReference type="Proteomes" id="UP000008320">
    <property type="component" value="Chromosome"/>
</dbReference>
<accession>Q2GFG7</accession>
<keyword evidence="2" id="KW-1185">Reference proteome</keyword>
<gene>
    <name evidence="1" type="ordered locus">ECH_1030</name>
</gene>
<sequence length="62" mass="7159">MFYLLLNGAKCYYVMTFVGEIGMNQEVECIIVRKETRRSIRLICNLNAIKVGYFKSGGVLQY</sequence>
<reference evidence="1 2" key="1">
    <citation type="journal article" date="2006" name="PLoS Genet.">
        <title>Comparative genomics of emerging human ehrlichiosis agents.</title>
        <authorList>
            <person name="Dunning Hotopp J.C."/>
            <person name="Lin M."/>
            <person name="Madupu R."/>
            <person name="Crabtree J."/>
            <person name="Angiuoli S.V."/>
            <person name="Eisen J.A."/>
            <person name="Seshadri R."/>
            <person name="Ren Q."/>
            <person name="Wu M."/>
            <person name="Utterback T.R."/>
            <person name="Smith S."/>
            <person name="Lewis M."/>
            <person name="Khouri H."/>
            <person name="Zhang C."/>
            <person name="Niu H."/>
            <person name="Lin Q."/>
            <person name="Ohashi N."/>
            <person name="Zhi N."/>
            <person name="Nelson W."/>
            <person name="Brinkac L.M."/>
            <person name="Dodson R.J."/>
            <person name="Rosovitz M.J."/>
            <person name="Sundaram J."/>
            <person name="Daugherty S.C."/>
            <person name="Davidsen T."/>
            <person name="Durkin A.S."/>
            <person name="Gwinn M."/>
            <person name="Haft D.H."/>
            <person name="Selengut J.D."/>
            <person name="Sullivan S.A."/>
            <person name="Zafar N."/>
            <person name="Zhou L."/>
            <person name="Benahmed F."/>
            <person name="Forberger H."/>
            <person name="Halpin R."/>
            <person name="Mulligan S."/>
            <person name="Robinson J."/>
            <person name="White O."/>
            <person name="Rikihisa Y."/>
            <person name="Tettelin H."/>
        </authorList>
    </citation>
    <scope>NUCLEOTIDE SEQUENCE [LARGE SCALE GENOMIC DNA]</scope>
    <source>
        <strain evidence="2">ATCC CRL-10679 / Arkansas</strain>
    </source>
</reference>
<dbReference type="HOGENOM" id="CLU_208400_0_0_5"/>
<evidence type="ECO:0000313" key="2">
    <source>
        <dbReference type="Proteomes" id="UP000008320"/>
    </source>
</evidence>
<proteinExistence type="predicted"/>
<dbReference type="eggNOG" id="COG1048">
    <property type="taxonomic scope" value="Bacteria"/>
</dbReference>
<organism evidence="1 2">
    <name type="scientific">Ehrlichia chaffeensis (strain ATCC CRL-10679 / Arkansas)</name>
    <dbReference type="NCBI Taxonomy" id="205920"/>
    <lineage>
        <taxon>Bacteria</taxon>
        <taxon>Pseudomonadati</taxon>
        <taxon>Pseudomonadota</taxon>
        <taxon>Alphaproteobacteria</taxon>
        <taxon>Rickettsiales</taxon>
        <taxon>Anaplasmataceae</taxon>
        <taxon>Ehrlichia</taxon>
    </lineage>
</organism>
<dbReference type="STRING" id="205920.ECH_1030"/>
<name>Q2GFG7_EHRCR</name>
<dbReference type="EMBL" id="CP000236">
    <property type="protein sequence ID" value="ABD45245.1"/>
    <property type="molecule type" value="Genomic_DNA"/>
</dbReference>
<evidence type="ECO:0000313" key="1">
    <source>
        <dbReference type="EMBL" id="ABD45245.1"/>
    </source>
</evidence>
<protein>
    <submittedName>
        <fullName evidence="1">Uncharacterized protein</fullName>
    </submittedName>
</protein>
<dbReference type="KEGG" id="ech:ECH_1030"/>
<dbReference type="AlphaFoldDB" id="Q2GFG7"/>